<dbReference type="InterPro" id="IPR045501">
    <property type="entry name" value="DUF6490"/>
</dbReference>
<keyword evidence="1" id="KW-0472">Membrane</keyword>
<dbReference type="Proteomes" id="UP001210211">
    <property type="component" value="Unassembled WGS sequence"/>
</dbReference>
<evidence type="ECO:0000313" key="3">
    <source>
        <dbReference type="Proteomes" id="UP001210211"/>
    </source>
</evidence>
<accession>A0AAD6EUB4</accession>
<name>A0AAD6EUB4_9POAL</name>
<dbReference type="EMBL" id="JAMRDG010000001">
    <property type="protein sequence ID" value="KAJ3701398.1"/>
    <property type="molecule type" value="Genomic_DNA"/>
</dbReference>
<dbReference type="PANTHER" id="PTHR46610:SF3">
    <property type="entry name" value="OS01G0238200 PROTEIN"/>
    <property type="match status" value="1"/>
</dbReference>
<proteinExistence type="predicted"/>
<keyword evidence="1" id="KW-0812">Transmembrane</keyword>
<dbReference type="Pfam" id="PF20100">
    <property type="entry name" value="DUF6490"/>
    <property type="match status" value="1"/>
</dbReference>
<feature type="transmembrane region" description="Helical" evidence="1">
    <location>
        <begin position="68"/>
        <end position="85"/>
    </location>
</feature>
<dbReference type="AlphaFoldDB" id="A0AAD6EUB4"/>
<dbReference type="PANTHER" id="PTHR46610">
    <property type="entry name" value="OS05G0181300 PROTEIN"/>
    <property type="match status" value="1"/>
</dbReference>
<protein>
    <submittedName>
        <fullName evidence="2">Uncharacterized protein</fullName>
    </submittedName>
</protein>
<organism evidence="2 3">
    <name type="scientific">Rhynchospora tenuis</name>
    <dbReference type="NCBI Taxonomy" id="198213"/>
    <lineage>
        <taxon>Eukaryota</taxon>
        <taxon>Viridiplantae</taxon>
        <taxon>Streptophyta</taxon>
        <taxon>Embryophyta</taxon>
        <taxon>Tracheophyta</taxon>
        <taxon>Spermatophyta</taxon>
        <taxon>Magnoliopsida</taxon>
        <taxon>Liliopsida</taxon>
        <taxon>Poales</taxon>
        <taxon>Cyperaceae</taxon>
        <taxon>Cyperoideae</taxon>
        <taxon>Rhynchosporeae</taxon>
        <taxon>Rhynchospora</taxon>
    </lineage>
</organism>
<keyword evidence="3" id="KW-1185">Reference proteome</keyword>
<sequence>MDGDGGNWLTGIGFTTLTCNSSLEIYRSKGDAWSVAFVMSAYFAVLLLFLCLMLYMGAAPNEAQRWKLKIAIWSLLTFLTSMFLYKESELMLWPVPFFFKVI</sequence>
<comment type="caution">
    <text evidence="2">The sequence shown here is derived from an EMBL/GenBank/DDBJ whole genome shotgun (WGS) entry which is preliminary data.</text>
</comment>
<feature type="transmembrane region" description="Helical" evidence="1">
    <location>
        <begin position="32"/>
        <end position="56"/>
    </location>
</feature>
<keyword evidence="1" id="KW-1133">Transmembrane helix</keyword>
<evidence type="ECO:0000313" key="2">
    <source>
        <dbReference type="EMBL" id="KAJ3701398.1"/>
    </source>
</evidence>
<gene>
    <name evidence="2" type="ORF">LUZ61_005103</name>
</gene>
<reference evidence="2 3" key="1">
    <citation type="journal article" date="2022" name="Cell">
        <title>Repeat-based holocentromeres influence genome architecture and karyotype evolution.</title>
        <authorList>
            <person name="Hofstatter P.G."/>
            <person name="Thangavel G."/>
            <person name="Lux T."/>
            <person name="Neumann P."/>
            <person name="Vondrak T."/>
            <person name="Novak P."/>
            <person name="Zhang M."/>
            <person name="Costa L."/>
            <person name="Castellani M."/>
            <person name="Scott A."/>
            <person name="Toegelov H."/>
            <person name="Fuchs J."/>
            <person name="Mata-Sucre Y."/>
            <person name="Dias Y."/>
            <person name="Vanzela A.L.L."/>
            <person name="Huettel B."/>
            <person name="Almeida C.C.S."/>
            <person name="Simkova H."/>
            <person name="Souza G."/>
            <person name="Pedrosa-Harand A."/>
            <person name="Macas J."/>
            <person name="Mayer K.F.X."/>
            <person name="Houben A."/>
            <person name="Marques A."/>
        </authorList>
    </citation>
    <scope>NUCLEOTIDE SEQUENCE [LARGE SCALE GENOMIC DNA]</scope>
    <source>
        <strain evidence="2">RhyTen1mFocal</strain>
    </source>
</reference>
<evidence type="ECO:0000256" key="1">
    <source>
        <dbReference type="SAM" id="Phobius"/>
    </source>
</evidence>